<dbReference type="Proteomes" id="UP001059950">
    <property type="component" value="Chromosome"/>
</dbReference>
<sequence>MAVAMTLDSYLSNKACHYDVVEHPFSASAVQSGMSASLPLAQVAKAVVVNHHNHYLLVAIPAMNRLMLPQVESMVGSHLSLTHEKELDALFGDCDKGAIPAIGQAYGLDVIWDDALQEEDDIYLEGGDHRHLIHLKREQFLQLMQNNPHGEISCAPDELYDMSHIRQI</sequence>
<dbReference type="SUPFAM" id="SSF55826">
    <property type="entry name" value="YbaK/ProRS associated domain"/>
    <property type="match status" value="1"/>
</dbReference>
<keyword evidence="3" id="KW-1185">Reference proteome</keyword>
<dbReference type="InterPro" id="IPR007214">
    <property type="entry name" value="YbaK/aa-tRNA-synth-assoc-dom"/>
</dbReference>
<accession>A0ABY5GQ24</accession>
<proteinExistence type="predicted"/>
<evidence type="ECO:0000259" key="1">
    <source>
        <dbReference type="Pfam" id="PF04073"/>
    </source>
</evidence>
<name>A0ABY5GQ24_9GAMM</name>
<gene>
    <name evidence="2" type="ORF">KDX31_11445</name>
</gene>
<dbReference type="CDD" id="cd04332">
    <property type="entry name" value="YbaK_like"/>
    <property type="match status" value="1"/>
</dbReference>
<feature type="domain" description="YbaK/aminoacyl-tRNA synthetase-associated" evidence="1">
    <location>
        <begin position="30"/>
        <end position="142"/>
    </location>
</feature>
<dbReference type="Pfam" id="PF04073">
    <property type="entry name" value="tRNA_edit"/>
    <property type="match status" value="1"/>
</dbReference>
<protein>
    <submittedName>
        <fullName evidence="2">YbaK/EbsC family protein</fullName>
    </submittedName>
</protein>
<dbReference type="Gene3D" id="3.90.960.10">
    <property type="entry name" value="YbaK/aminoacyl-tRNA synthetase-associated domain"/>
    <property type="match status" value="1"/>
</dbReference>
<organism evidence="2 3">
    <name type="scientific">Amphritea atlantica</name>
    <dbReference type="NCBI Taxonomy" id="355243"/>
    <lineage>
        <taxon>Bacteria</taxon>
        <taxon>Pseudomonadati</taxon>
        <taxon>Pseudomonadota</taxon>
        <taxon>Gammaproteobacteria</taxon>
        <taxon>Oceanospirillales</taxon>
        <taxon>Oceanospirillaceae</taxon>
        <taxon>Amphritea</taxon>
    </lineage>
</organism>
<evidence type="ECO:0000313" key="3">
    <source>
        <dbReference type="Proteomes" id="UP001059950"/>
    </source>
</evidence>
<evidence type="ECO:0000313" key="2">
    <source>
        <dbReference type="EMBL" id="UTW01975.1"/>
    </source>
</evidence>
<dbReference type="EMBL" id="CP073344">
    <property type="protein sequence ID" value="UTW01975.1"/>
    <property type="molecule type" value="Genomic_DNA"/>
</dbReference>
<reference evidence="2" key="1">
    <citation type="submission" date="2021-04" db="EMBL/GenBank/DDBJ databases">
        <title>Oceanospirillales bacteria with DddD are important DMSP degraders in coastal seawater.</title>
        <authorList>
            <person name="Liu J."/>
        </authorList>
    </citation>
    <scope>NUCLEOTIDE SEQUENCE</scope>
    <source>
        <strain evidence="2">GY6</strain>
    </source>
</reference>
<dbReference type="InterPro" id="IPR036754">
    <property type="entry name" value="YbaK/aa-tRNA-synt-asso_dom_sf"/>
</dbReference>